<dbReference type="PROSITE" id="PS52016">
    <property type="entry name" value="TONB_DEPENDENT_REC_3"/>
    <property type="match status" value="1"/>
</dbReference>
<evidence type="ECO:0000313" key="16">
    <source>
        <dbReference type="Proteomes" id="UP000292424"/>
    </source>
</evidence>
<dbReference type="InterPro" id="IPR008969">
    <property type="entry name" value="CarboxyPept-like_regulatory"/>
</dbReference>
<dbReference type="InterPro" id="IPR000531">
    <property type="entry name" value="Beta-barrel_TonB"/>
</dbReference>
<name>A0A5P2G3I7_9BACT</name>
<dbReference type="Proteomes" id="UP000292424">
    <property type="component" value="Chromosome"/>
</dbReference>
<comment type="similarity">
    <text evidence="10 11">Belongs to the TonB-dependent receptor family.</text>
</comment>
<comment type="subcellular location">
    <subcellularLocation>
        <location evidence="1 10">Cell outer membrane</location>
        <topology evidence="1 10">Multi-pass membrane protein</topology>
    </subcellularLocation>
</comment>
<evidence type="ECO:0000256" key="1">
    <source>
        <dbReference type="ARBA" id="ARBA00004571"/>
    </source>
</evidence>
<feature type="signal peptide" evidence="12">
    <location>
        <begin position="1"/>
        <end position="17"/>
    </location>
</feature>
<dbReference type="InterPro" id="IPR012910">
    <property type="entry name" value="Plug_dom"/>
</dbReference>
<dbReference type="Gene3D" id="2.40.170.20">
    <property type="entry name" value="TonB-dependent receptor, beta-barrel domain"/>
    <property type="match status" value="1"/>
</dbReference>
<evidence type="ECO:0000259" key="13">
    <source>
        <dbReference type="Pfam" id="PF00593"/>
    </source>
</evidence>
<keyword evidence="7 10" id="KW-0472">Membrane</keyword>
<evidence type="ECO:0000256" key="4">
    <source>
        <dbReference type="ARBA" id="ARBA00022692"/>
    </source>
</evidence>
<evidence type="ECO:0000256" key="9">
    <source>
        <dbReference type="ARBA" id="ARBA00023237"/>
    </source>
</evidence>
<sequence length="781" mass="88244">MKFLFILLFSCICVISAAQTNSHFSIVGKVADREDTTLLLSNVTIQITPTNKSTHTDLDGHFSIENLSSNEYKLLVKYSNYNSIDTIIHLHNDIDLKILLSHSSKDLGQVIVRSVTNKNTPIISIPQTTISGKNLDLYRGLSLGETLKQIPGVNSLQSGPTISKPVIHGVYSNRILILNNGVRQEGQNWGNDHAPEIDPFIANRMTVVKGPSSLRYGSDAIGGVVLVEAPELKYGKGISGELNTVAMTNGRSGTISGVVQGGFDKKLSDFAWRVQGTLQKAGNSRAAHYYIPNTGFNQKDLSVTLGLKKKNYGVQIYGSQFNSTIGITPTSQDLTYNDFLEAIQRGRPSNVYNYFTYKLDPIGAKQVIRHNLLKADAYWQKENVGRFDFQFSVQNNLRKEFGLDPLTYTNIPDNKFNLTSYAGDLIWRQPKWINGLTGSIGISYLKQHNTIESRERTEVIPSYDNHSQGIYAIEKYSLGNFLVEGGLRYDRKYQQSHLFRRANALSNTSDTTYDSTARWNRFTTNVGLTWFSSPHFTVMYNLGTAWRGPSPIELFANGVHMGASRWEKGDPNLQVESAINNNLTFKYVDAKLNIELGLYANYFRNYIYIQPDGVIQSISGYYPLYEYKQAKRALFTGLDFDGQYNFLPNFKLESKISIVRGRNQTEDQWLIYIPADKYDNSISYQLPKLKGLNDAFISINNLFVARQTRIPTNITDAPPPPSYDLWGMTIGATTHIGKQQIDWSITATNLMNKEYKDYLNLFRYYNHDLGRNIALRLKFPF</sequence>
<evidence type="ECO:0000256" key="3">
    <source>
        <dbReference type="ARBA" id="ARBA00022452"/>
    </source>
</evidence>
<feature type="domain" description="TonB-dependent receptor plug" evidence="14">
    <location>
        <begin position="126"/>
        <end position="224"/>
    </location>
</feature>
<gene>
    <name evidence="15" type="ORF">E0W69_006820</name>
</gene>
<keyword evidence="2 10" id="KW-0813">Transport</keyword>
<proteinExistence type="inferred from homology"/>
<dbReference type="InterPro" id="IPR036942">
    <property type="entry name" value="Beta-barrel_TonB_sf"/>
</dbReference>
<reference evidence="15 16" key="1">
    <citation type="submission" date="2019-09" db="EMBL/GenBank/DDBJ databases">
        <title>Complete genome sequence of Arachidicoccus sp. B3-10 isolated from apple orchard soil.</title>
        <authorList>
            <person name="Kim H.S."/>
            <person name="Han K.-I."/>
            <person name="Suh M.K."/>
            <person name="Lee K.C."/>
            <person name="Eom M.K."/>
            <person name="Kim J.-S."/>
            <person name="Kang S.W."/>
            <person name="Sin Y."/>
            <person name="Lee J.-S."/>
        </authorList>
    </citation>
    <scope>NUCLEOTIDE SEQUENCE [LARGE SCALE GENOMIC DNA]</scope>
    <source>
        <strain evidence="15 16">B3-10</strain>
    </source>
</reference>
<dbReference type="PANTHER" id="PTHR30069">
    <property type="entry name" value="TONB-DEPENDENT OUTER MEMBRANE RECEPTOR"/>
    <property type="match status" value="1"/>
</dbReference>
<keyword evidence="9 10" id="KW-0998">Cell outer membrane</keyword>
<dbReference type="EMBL" id="CP044016">
    <property type="protein sequence ID" value="QES88382.1"/>
    <property type="molecule type" value="Genomic_DNA"/>
</dbReference>
<protein>
    <submittedName>
        <fullName evidence="15">TonB-dependent receptor</fullName>
    </submittedName>
</protein>
<keyword evidence="3 10" id="KW-1134">Transmembrane beta strand</keyword>
<feature type="chain" id="PRO_5024411076" evidence="12">
    <location>
        <begin position="18"/>
        <end position="781"/>
    </location>
</feature>
<dbReference type="InterPro" id="IPR037066">
    <property type="entry name" value="Plug_dom_sf"/>
</dbReference>
<dbReference type="OrthoDB" id="9795928at2"/>
<evidence type="ECO:0000256" key="7">
    <source>
        <dbReference type="ARBA" id="ARBA00023136"/>
    </source>
</evidence>
<evidence type="ECO:0000256" key="11">
    <source>
        <dbReference type="RuleBase" id="RU003357"/>
    </source>
</evidence>
<dbReference type="Gene3D" id="2.170.130.10">
    <property type="entry name" value="TonB-dependent receptor, plug domain"/>
    <property type="match status" value="1"/>
</dbReference>
<dbReference type="SUPFAM" id="SSF56935">
    <property type="entry name" value="Porins"/>
    <property type="match status" value="1"/>
</dbReference>
<dbReference type="GO" id="GO:0015344">
    <property type="term" value="F:siderophore uptake transmembrane transporter activity"/>
    <property type="evidence" value="ECO:0007669"/>
    <property type="project" value="TreeGrafter"/>
</dbReference>
<evidence type="ECO:0000256" key="6">
    <source>
        <dbReference type="ARBA" id="ARBA00023077"/>
    </source>
</evidence>
<accession>A0A5P2G3I7</accession>
<dbReference type="AlphaFoldDB" id="A0A5P2G3I7"/>
<dbReference type="GO" id="GO:0009279">
    <property type="term" value="C:cell outer membrane"/>
    <property type="evidence" value="ECO:0007669"/>
    <property type="project" value="UniProtKB-SubCell"/>
</dbReference>
<keyword evidence="16" id="KW-1185">Reference proteome</keyword>
<dbReference type="SUPFAM" id="SSF49464">
    <property type="entry name" value="Carboxypeptidase regulatory domain-like"/>
    <property type="match status" value="1"/>
</dbReference>
<organism evidence="15 16">
    <name type="scientific">Rhizosphaericola mali</name>
    <dbReference type="NCBI Taxonomy" id="2545455"/>
    <lineage>
        <taxon>Bacteria</taxon>
        <taxon>Pseudomonadati</taxon>
        <taxon>Bacteroidota</taxon>
        <taxon>Chitinophagia</taxon>
        <taxon>Chitinophagales</taxon>
        <taxon>Chitinophagaceae</taxon>
        <taxon>Rhizosphaericola</taxon>
    </lineage>
</organism>
<dbReference type="RefSeq" id="WP_131329270.1">
    <property type="nucleotide sequence ID" value="NZ_CP044016.1"/>
</dbReference>
<dbReference type="Gene3D" id="2.60.40.1120">
    <property type="entry name" value="Carboxypeptidase-like, regulatory domain"/>
    <property type="match status" value="1"/>
</dbReference>
<dbReference type="Pfam" id="PF07715">
    <property type="entry name" value="Plug"/>
    <property type="match status" value="1"/>
</dbReference>
<keyword evidence="6 11" id="KW-0798">TonB box</keyword>
<evidence type="ECO:0000256" key="10">
    <source>
        <dbReference type="PROSITE-ProRule" id="PRU01360"/>
    </source>
</evidence>
<dbReference type="InterPro" id="IPR039426">
    <property type="entry name" value="TonB-dep_rcpt-like"/>
</dbReference>
<keyword evidence="5 12" id="KW-0732">Signal</keyword>
<dbReference type="GO" id="GO:0044718">
    <property type="term" value="P:siderophore transmembrane transport"/>
    <property type="evidence" value="ECO:0007669"/>
    <property type="project" value="TreeGrafter"/>
</dbReference>
<dbReference type="Pfam" id="PF13715">
    <property type="entry name" value="CarbopepD_reg_2"/>
    <property type="match status" value="1"/>
</dbReference>
<keyword evidence="8 15" id="KW-0675">Receptor</keyword>
<evidence type="ECO:0000256" key="5">
    <source>
        <dbReference type="ARBA" id="ARBA00022729"/>
    </source>
</evidence>
<keyword evidence="4 10" id="KW-0812">Transmembrane</keyword>
<evidence type="ECO:0000313" key="15">
    <source>
        <dbReference type="EMBL" id="QES88382.1"/>
    </source>
</evidence>
<dbReference type="KEGG" id="arac:E0W69_006820"/>
<evidence type="ECO:0000256" key="2">
    <source>
        <dbReference type="ARBA" id="ARBA00022448"/>
    </source>
</evidence>
<dbReference type="Pfam" id="PF00593">
    <property type="entry name" value="TonB_dep_Rec_b-barrel"/>
    <property type="match status" value="1"/>
</dbReference>
<feature type="domain" description="TonB-dependent receptor-like beta-barrel" evidence="13">
    <location>
        <begin position="314"/>
        <end position="750"/>
    </location>
</feature>
<evidence type="ECO:0000256" key="8">
    <source>
        <dbReference type="ARBA" id="ARBA00023170"/>
    </source>
</evidence>
<evidence type="ECO:0000259" key="14">
    <source>
        <dbReference type="Pfam" id="PF07715"/>
    </source>
</evidence>
<dbReference type="PANTHER" id="PTHR30069:SF29">
    <property type="entry name" value="HEMOGLOBIN AND HEMOGLOBIN-HAPTOGLOBIN-BINDING PROTEIN 1-RELATED"/>
    <property type="match status" value="1"/>
</dbReference>
<evidence type="ECO:0000256" key="12">
    <source>
        <dbReference type="SAM" id="SignalP"/>
    </source>
</evidence>